<reference evidence="2" key="1">
    <citation type="journal article" date="2019" name="Int. J. Syst. Evol. Microbiol.">
        <title>The Global Catalogue of Microorganisms (GCM) 10K type strain sequencing project: providing services to taxonomists for standard genome sequencing and annotation.</title>
        <authorList>
            <consortium name="The Broad Institute Genomics Platform"/>
            <consortium name="The Broad Institute Genome Sequencing Center for Infectious Disease"/>
            <person name="Wu L."/>
            <person name="Ma J."/>
        </authorList>
    </citation>
    <scope>NUCLEOTIDE SEQUENCE [LARGE SCALE GENOMIC DNA]</scope>
    <source>
        <strain evidence="2">CCUG 62945</strain>
    </source>
</reference>
<dbReference type="PANTHER" id="PTHR42194">
    <property type="entry name" value="UPF0276 PROTEIN HI_1600"/>
    <property type="match status" value="1"/>
</dbReference>
<dbReference type="NCBIfam" id="NF003818">
    <property type="entry name" value="PRK05409.1"/>
    <property type="match status" value="1"/>
</dbReference>
<dbReference type="RefSeq" id="WP_380187739.1">
    <property type="nucleotide sequence ID" value="NZ_JBHTBQ010000014.1"/>
</dbReference>
<gene>
    <name evidence="1" type="ORF">ACFQNF_09470</name>
</gene>
<dbReference type="EMBL" id="JBHTBQ010000014">
    <property type="protein sequence ID" value="MFC7420111.1"/>
    <property type="molecule type" value="Genomic_DNA"/>
</dbReference>
<evidence type="ECO:0000313" key="2">
    <source>
        <dbReference type="Proteomes" id="UP001596473"/>
    </source>
</evidence>
<dbReference type="InterPro" id="IPR007801">
    <property type="entry name" value="MbnB/TglH/ChrH"/>
</dbReference>
<dbReference type="SUPFAM" id="SSF51658">
    <property type="entry name" value="Xylose isomerase-like"/>
    <property type="match status" value="1"/>
</dbReference>
<sequence>MTTLPTQAGLGLRSPHLAEVLATRPNVAWWEVHSENYFGGGAAPATLEKIRRDYPISLHGVGLGLGNAEPPDAQHLSQLADLAERIQPAAISEHLAWNRYGDIWFNDLLPVPRYAGAIDTLCTHIDLVQSRLKRIILLENVSSYIAFSDETLSEAELLAELVARTGCGLLLDVNNMHVNQLNHGIDARQEIARLPLHRVAEIHVAGFEYCEGLVIDTHGAPVCDAVWKLLEDTLKLTGPKPVLLERDTNLPLLSGLLEEYNTLQSHLAKQEITQYAGALA</sequence>
<name>A0ABW2QX98_9NEIS</name>
<dbReference type="InterPro" id="IPR036237">
    <property type="entry name" value="Xyl_isomerase-like_sf"/>
</dbReference>
<protein>
    <submittedName>
        <fullName evidence="1">DUF692 domain-containing protein</fullName>
    </submittedName>
</protein>
<accession>A0ABW2QX98</accession>
<proteinExistence type="predicted"/>
<dbReference type="Proteomes" id="UP001596473">
    <property type="component" value="Unassembled WGS sequence"/>
</dbReference>
<organism evidence="1 2">
    <name type="scientific">Iodobacter arcticus</name>
    <dbReference type="NCBI Taxonomy" id="590593"/>
    <lineage>
        <taxon>Bacteria</taxon>
        <taxon>Pseudomonadati</taxon>
        <taxon>Pseudomonadota</taxon>
        <taxon>Betaproteobacteria</taxon>
        <taxon>Neisseriales</taxon>
        <taxon>Chitinibacteraceae</taxon>
        <taxon>Iodobacter</taxon>
    </lineage>
</organism>
<dbReference type="Gene3D" id="3.20.20.150">
    <property type="entry name" value="Divalent-metal-dependent TIM barrel enzymes"/>
    <property type="match status" value="1"/>
</dbReference>
<dbReference type="Pfam" id="PF05114">
    <property type="entry name" value="MbnB_TglH_ChrH"/>
    <property type="match status" value="1"/>
</dbReference>
<keyword evidence="2" id="KW-1185">Reference proteome</keyword>
<dbReference type="PANTHER" id="PTHR42194:SF1">
    <property type="entry name" value="UPF0276 PROTEIN HI_1600"/>
    <property type="match status" value="1"/>
</dbReference>
<evidence type="ECO:0000313" key="1">
    <source>
        <dbReference type="EMBL" id="MFC7420111.1"/>
    </source>
</evidence>
<comment type="caution">
    <text evidence="1">The sequence shown here is derived from an EMBL/GenBank/DDBJ whole genome shotgun (WGS) entry which is preliminary data.</text>
</comment>